<dbReference type="HOGENOM" id="CLU_214248_0_0_4"/>
<reference evidence="2 3" key="1">
    <citation type="submission" date="2007-01" db="EMBL/GenBank/DDBJ databases">
        <authorList>
            <person name="DeShazer D."/>
            <person name="Woods D.E."/>
            <person name="Nierman W.C."/>
        </authorList>
    </citation>
    <scope>NUCLEOTIDE SEQUENCE [LARGE SCALE GENOMIC DNA]</scope>
    <source>
        <strain evidence="2 3">NCTC 10229</strain>
    </source>
</reference>
<evidence type="ECO:0000313" key="3">
    <source>
        <dbReference type="Proteomes" id="UP000002283"/>
    </source>
</evidence>
<dbReference type="EMBL" id="CP000546">
    <property type="protein sequence ID" value="ABN02781.1"/>
    <property type="molecule type" value="Genomic_DNA"/>
</dbReference>
<gene>
    <name evidence="2" type="ordered locus">BMA10229_A2076</name>
</gene>
<evidence type="ECO:0000256" key="1">
    <source>
        <dbReference type="SAM" id="MobiDB-lite"/>
    </source>
</evidence>
<sequence>MSARRAMRRDSHERRHAIFNFRMHDRLGPNGSPRERGPA</sequence>
<feature type="compositionally biased region" description="Basic and acidic residues" evidence="1">
    <location>
        <begin position="22"/>
        <end position="39"/>
    </location>
</feature>
<name>A2S7X1_BURM9</name>
<protein>
    <submittedName>
        <fullName evidence="2">Uncharacterized protein</fullName>
    </submittedName>
</protein>
<dbReference type="KEGG" id="bml:BMA10229_A2076"/>
<feature type="region of interest" description="Disordered" evidence="1">
    <location>
        <begin position="1"/>
        <end position="39"/>
    </location>
</feature>
<evidence type="ECO:0000313" key="2">
    <source>
        <dbReference type="EMBL" id="ABN02781.1"/>
    </source>
</evidence>
<dbReference type="Proteomes" id="UP000002283">
    <property type="component" value="Chromosome I"/>
</dbReference>
<accession>A2S7X1</accession>
<dbReference type="AlphaFoldDB" id="A2S7X1"/>
<proteinExistence type="predicted"/>
<organism evidence="2 3">
    <name type="scientific">Burkholderia mallei (strain NCTC 10229)</name>
    <dbReference type="NCBI Taxonomy" id="412022"/>
    <lineage>
        <taxon>Bacteria</taxon>
        <taxon>Pseudomonadati</taxon>
        <taxon>Pseudomonadota</taxon>
        <taxon>Betaproteobacteria</taxon>
        <taxon>Burkholderiales</taxon>
        <taxon>Burkholderiaceae</taxon>
        <taxon>Burkholderia</taxon>
        <taxon>pseudomallei group</taxon>
    </lineage>
</organism>